<feature type="chain" id="PRO_5045214348" description="Gram-positive cocci surface proteins LPxTG domain-containing protein" evidence="2">
    <location>
        <begin position="31"/>
        <end position="253"/>
    </location>
</feature>
<evidence type="ECO:0000256" key="2">
    <source>
        <dbReference type="SAM" id="SignalP"/>
    </source>
</evidence>
<keyword evidence="1" id="KW-0812">Transmembrane</keyword>
<feature type="transmembrane region" description="Helical" evidence="1">
    <location>
        <begin position="225"/>
        <end position="248"/>
    </location>
</feature>
<name>A0ABT6KMU9_9MICO</name>
<comment type="caution">
    <text evidence="3">The sequence shown here is derived from an EMBL/GenBank/DDBJ whole genome shotgun (WGS) entry which is preliminary data.</text>
</comment>
<proteinExistence type="predicted"/>
<feature type="signal peptide" evidence="2">
    <location>
        <begin position="1"/>
        <end position="30"/>
    </location>
</feature>
<evidence type="ECO:0000256" key="1">
    <source>
        <dbReference type="SAM" id="Phobius"/>
    </source>
</evidence>
<protein>
    <recommendedName>
        <fullName evidence="5">Gram-positive cocci surface proteins LPxTG domain-containing protein</fullName>
    </recommendedName>
</protein>
<keyword evidence="1" id="KW-0472">Membrane</keyword>
<evidence type="ECO:0008006" key="5">
    <source>
        <dbReference type="Google" id="ProtNLM"/>
    </source>
</evidence>
<evidence type="ECO:0000313" key="4">
    <source>
        <dbReference type="Proteomes" id="UP001160142"/>
    </source>
</evidence>
<gene>
    <name evidence="3" type="ORF">M2152_001524</name>
</gene>
<dbReference type="RefSeq" id="WP_322133659.1">
    <property type="nucleotide sequence ID" value="NZ_CP085036.1"/>
</dbReference>
<accession>A0ABT6KMU9</accession>
<evidence type="ECO:0000313" key="3">
    <source>
        <dbReference type="EMBL" id="MDH6181342.1"/>
    </source>
</evidence>
<dbReference type="EMBL" id="JARXVQ010000001">
    <property type="protein sequence ID" value="MDH6181342.1"/>
    <property type="molecule type" value="Genomic_DNA"/>
</dbReference>
<sequence length="253" mass="26173">MKTSRKIGASAAAGILALALPLAGSTAAFADTPMVVDITVKMDLPHNASSSGPIVYAVTGVTVGDGPELTAADLVENPSGWCGTLDVDIDNTTKAIYIYTDTETGEVCDFQTVSVTITSDQIGSVTLVEDTLFDEEEEVDGEEPPVLTNSEYDAAFAEQVNNGVWTFDYNVATPIVQLDWATLPVEFEGEEYYQSLDTAGYTILSYAAPAPAPPALAATGSESPALIAGIAAGILLLGAAAVTTTAIARRAGN</sequence>
<keyword evidence="4" id="KW-1185">Reference proteome</keyword>
<reference evidence="3 4" key="1">
    <citation type="submission" date="2023-04" db="EMBL/GenBank/DDBJ databases">
        <title>Genome Encyclopedia of Bacteria and Archaea VI: Functional Genomics of Type Strains.</title>
        <authorList>
            <person name="Whitman W."/>
        </authorList>
    </citation>
    <scope>NUCLEOTIDE SEQUENCE [LARGE SCALE GENOMIC DNA]</scope>
    <source>
        <strain evidence="3 4">SG_E_30_P1</strain>
    </source>
</reference>
<keyword evidence="1" id="KW-1133">Transmembrane helix</keyword>
<organism evidence="3 4">
    <name type="scientific">Antiquaquibacter oligotrophicus</name>
    <dbReference type="NCBI Taxonomy" id="2880260"/>
    <lineage>
        <taxon>Bacteria</taxon>
        <taxon>Bacillati</taxon>
        <taxon>Actinomycetota</taxon>
        <taxon>Actinomycetes</taxon>
        <taxon>Micrococcales</taxon>
        <taxon>Microbacteriaceae</taxon>
        <taxon>Antiquaquibacter</taxon>
    </lineage>
</organism>
<dbReference type="Proteomes" id="UP001160142">
    <property type="component" value="Unassembled WGS sequence"/>
</dbReference>
<keyword evidence="2" id="KW-0732">Signal</keyword>